<dbReference type="FunFam" id="1.10.3720.10:FF:000001">
    <property type="entry name" value="Glycine betaine ABC transporter, permease"/>
    <property type="match status" value="1"/>
</dbReference>
<protein>
    <submittedName>
        <fullName evidence="9">Glycine betaine/proline transport system permease protein</fullName>
    </submittedName>
</protein>
<evidence type="ECO:0000256" key="5">
    <source>
        <dbReference type="ARBA" id="ARBA00022989"/>
    </source>
</evidence>
<dbReference type="GO" id="GO:0015226">
    <property type="term" value="F:carnitine transmembrane transporter activity"/>
    <property type="evidence" value="ECO:0007669"/>
    <property type="project" value="TreeGrafter"/>
</dbReference>
<evidence type="ECO:0000259" key="8">
    <source>
        <dbReference type="PROSITE" id="PS50928"/>
    </source>
</evidence>
<feature type="transmembrane region" description="Helical" evidence="7">
    <location>
        <begin position="64"/>
        <end position="83"/>
    </location>
</feature>
<comment type="caution">
    <text evidence="9">The sequence shown here is derived from an EMBL/GenBank/DDBJ whole genome shotgun (WGS) entry which is preliminary data.</text>
</comment>
<keyword evidence="4 7" id="KW-0812">Transmembrane</keyword>
<proteinExistence type="inferred from homology"/>
<feature type="domain" description="ABC transmembrane type-1" evidence="8">
    <location>
        <begin position="109"/>
        <end position="288"/>
    </location>
</feature>
<dbReference type="EMBL" id="VFOW01000001">
    <property type="protein sequence ID" value="TQL74986.1"/>
    <property type="molecule type" value="Genomic_DNA"/>
</dbReference>
<comment type="subcellular location">
    <subcellularLocation>
        <location evidence="7">Cell membrane</location>
        <topology evidence="7">Multi-pass membrane protein</topology>
    </subcellularLocation>
    <subcellularLocation>
        <location evidence="1">Membrane</location>
        <topology evidence="1">Multi-pass membrane protein</topology>
    </subcellularLocation>
</comment>
<sequence length="307" mass="32843">MSRSDGVLASVSDWFDDVLWDNLPAMPLGTWFADIVNWCKVELRSLFRSLSDGIESLVDGLTDVLTFLPSVVMVLLFAGLALWLKGWKFGLTTLLTFLIVAWTPFWEQSMMTLALVLVASALALLLAIPIGVLASENPWVSKVTKPVLDLMQTMPAFVYLIPAISFFSVGVVPGVVATVVFCMPPGVRLTELGLRQVDKEVVEAGESFGASPATILGRIKLPLALPTIMAGVNQVIMLALSMVVIAGMVGGDGLGKVIMSALNNVDLATGFNAGLAVVIIAIFLDRISHAIGSRTRVARAQNAMARD</sequence>
<feature type="transmembrane region" description="Helical" evidence="7">
    <location>
        <begin position="154"/>
        <end position="182"/>
    </location>
</feature>
<dbReference type="Gene3D" id="1.10.3720.10">
    <property type="entry name" value="MetI-like"/>
    <property type="match status" value="1"/>
</dbReference>
<dbReference type="InterPro" id="IPR035906">
    <property type="entry name" value="MetI-like_sf"/>
</dbReference>
<evidence type="ECO:0000313" key="10">
    <source>
        <dbReference type="Proteomes" id="UP000317043"/>
    </source>
</evidence>
<dbReference type="InParanoid" id="A0A543AR29"/>
<dbReference type="PROSITE" id="PS50928">
    <property type="entry name" value="ABC_TM1"/>
    <property type="match status" value="1"/>
</dbReference>
<dbReference type="GO" id="GO:0005275">
    <property type="term" value="F:amine transmembrane transporter activity"/>
    <property type="evidence" value="ECO:0007669"/>
    <property type="project" value="TreeGrafter"/>
</dbReference>
<dbReference type="InterPro" id="IPR000515">
    <property type="entry name" value="MetI-like"/>
</dbReference>
<gene>
    <name evidence="9" type="ORF">FB566_0478</name>
</gene>
<evidence type="ECO:0000256" key="1">
    <source>
        <dbReference type="ARBA" id="ARBA00004141"/>
    </source>
</evidence>
<feature type="transmembrane region" description="Helical" evidence="7">
    <location>
        <begin position="267"/>
        <end position="284"/>
    </location>
</feature>
<keyword evidence="3" id="KW-1003">Cell membrane</keyword>
<dbReference type="AlphaFoldDB" id="A0A543AR29"/>
<keyword evidence="6 7" id="KW-0472">Membrane</keyword>
<name>A0A543AR29_9ACTN</name>
<organism evidence="9 10">
    <name type="scientific">Stackebrandtia endophytica</name>
    <dbReference type="NCBI Taxonomy" id="1496996"/>
    <lineage>
        <taxon>Bacteria</taxon>
        <taxon>Bacillati</taxon>
        <taxon>Actinomycetota</taxon>
        <taxon>Actinomycetes</taxon>
        <taxon>Glycomycetales</taxon>
        <taxon>Glycomycetaceae</taxon>
        <taxon>Stackebrandtia</taxon>
    </lineage>
</organism>
<feature type="transmembrane region" description="Helical" evidence="7">
    <location>
        <begin position="223"/>
        <end position="247"/>
    </location>
</feature>
<keyword evidence="2 7" id="KW-0813">Transport</keyword>
<evidence type="ECO:0000256" key="4">
    <source>
        <dbReference type="ARBA" id="ARBA00022692"/>
    </source>
</evidence>
<dbReference type="PANTHER" id="PTHR47737">
    <property type="entry name" value="GLYCINE BETAINE/PROLINE BETAINE TRANSPORT SYSTEM PERMEASE PROTEIN PROW"/>
    <property type="match status" value="1"/>
</dbReference>
<dbReference type="GO" id="GO:0031460">
    <property type="term" value="P:glycine betaine transport"/>
    <property type="evidence" value="ECO:0007669"/>
    <property type="project" value="TreeGrafter"/>
</dbReference>
<keyword evidence="10" id="KW-1185">Reference proteome</keyword>
<accession>A0A543AR29</accession>
<dbReference type="PANTHER" id="PTHR47737:SF1">
    <property type="entry name" value="GLYCINE BETAINE_PROLINE BETAINE TRANSPORT SYSTEM PERMEASE PROTEIN PROW"/>
    <property type="match status" value="1"/>
</dbReference>
<dbReference type="Pfam" id="PF00528">
    <property type="entry name" value="BPD_transp_1"/>
    <property type="match status" value="1"/>
</dbReference>
<evidence type="ECO:0000256" key="7">
    <source>
        <dbReference type="RuleBase" id="RU363032"/>
    </source>
</evidence>
<evidence type="ECO:0000256" key="2">
    <source>
        <dbReference type="ARBA" id="ARBA00022448"/>
    </source>
</evidence>
<evidence type="ECO:0000256" key="3">
    <source>
        <dbReference type="ARBA" id="ARBA00022475"/>
    </source>
</evidence>
<evidence type="ECO:0000256" key="6">
    <source>
        <dbReference type="ARBA" id="ARBA00023136"/>
    </source>
</evidence>
<keyword evidence="5 7" id="KW-1133">Transmembrane helix</keyword>
<dbReference type="CDD" id="cd06261">
    <property type="entry name" value="TM_PBP2"/>
    <property type="match status" value="1"/>
</dbReference>
<dbReference type="Proteomes" id="UP000317043">
    <property type="component" value="Unassembled WGS sequence"/>
</dbReference>
<reference evidence="9 10" key="1">
    <citation type="submission" date="2019-06" db="EMBL/GenBank/DDBJ databases">
        <title>Sequencing the genomes of 1000 actinobacteria strains.</title>
        <authorList>
            <person name="Klenk H.-P."/>
        </authorList>
    </citation>
    <scope>NUCLEOTIDE SEQUENCE [LARGE SCALE GENOMIC DNA]</scope>
    <source>
        <strain evidence="9 10">DSM 45928</strain>
    </source>
</reference>
<dbReference type="SUPFAM" id="SSF161098">
    <property type="entry name" value="MetI-like"/>
    <property type="match status" value="1"/>
</dbReference>
<comment type="similarity">
    <text evidence="7">Belongs to the binding-protein-dependent transport system permease family.</text>
</comment>
<dbReference type="GO" id="GO:0015871">
    <property type="term" value="P:choline transport"/>
    <property type="evidence" value="ECO:0007669"/>
    <property type="project" value="TreeGrafter"/>
</dbReference>
<dbReference type="GO" id="GO:0043190">
    <property type="term" value="C:ATP-binding cassette (ABC) transporter complex"/>
    <property type="evidence" value="ECO:0007669"/>
    <property type="project" value="TreeGrafter"/>
</dbReference>
<evidence type="ECO:0000313" key="9">
    <source>
        <dbReference type="EMBL" id="TQL74986.1"/>
    </source>
</evidence>
<dbReference type="RefSeq" id="WP_211347489.1">
    <property type="nucleotide sequence ID" value="NZ_JBHTGS010000002.1"/>
</dbReference>
<feature type="transmembrane region" description="Helical" evidence="7">
    <location>
        <begin position="89"/>
        <end position="106"/>
    </location>
</feature>
<feature type="transmembrane region" description="Helical" evidence="7">
    <location>
        <begin position="113"/>
        <end position="134"/>
    </location>
</feature>